<feature type="compositionally biased region" description="Basic and acidic residues" evidence="4">
    <location>
        <begin position="275"/>
        <end position="285"/>
    </location>
</feature>
<accession>A0A7R9D6L8</accession>
<keyword evidence="2" id="KW-0547">Nucleotide-binding</keyword>
<dbReference type="AlphaFoldDB" id="A0A7R9D6L8"/>
<dbReference type="InterPro" id="IPR033768">
    <property type="entry name" value="Hydin_ADK"/>
</dbReference>
<evidence type="ECO:0000313" key="6">
    <source>
        <dbReference type="EMBL" id="CAD7409081.1"/>
    </source>
</evidence>
<dbReference type="GO" id="GO:0019205">
    <property type="term" value="F:nucleobase-containing compound kinase activity"/>
    <property type="evidence" value="ECO:0007669"/>
    <property type="project" value="InterPro"/>
</dbReference>
<keyword evidence="1" id="KW-0808">Transferase</keyword>
<reference evidence="6" key="1">
    <citation type="submission" date="2020-11" db="EMBL/GenBank/DDBJ databases">
        <authorList>
            <person name="Tran Van P."/>
        </authorList>
    </citation>
    <scope>NUCLEOTIDE SEQUENCE</scope>
</reference>
<sequence>MAWDNEPFLPVFASGQNMLPLVHIKDLASIVHNVLEKIPNKIKFIFALDVAVSTLKQIVKGEIGGKGFQNSLESPRASGTSTNMVHRSFRSRSAKFTCLKGGMGGGSPNTASSEPGAPAQLNMDCVEECSGSPAQFTPTQVYRMKGTKLLSPVQAISKVLGSGKIKKVPKEEAFLYPQVTQTIYDMLTVNLNMEPTLAVDMKWVSETVFVENVPQVVAEYKDARGLKALKIFVHGPPAVGKTILSKKLCEYYKVHYLSKDNVVDEAINKLKDTARQVKEKERAQEDKEEADEEEEEEEDELQENSEEMYELLEEVQANMAENEGQLDDSYLMRFLKERLLSNPCQNQGYVLDGFPQVLEQARVLFENVEDDEETAEEEQDSEILFNKKIMPGPFTRDPPSIVLSVEVHHNQSLGVLHCKPPGGLSLSITCGPPWSLSRGPLWSITRGHP</sequence>
<organism evidence="6">
    <name type="scientific">Timema poppense</name>
    <name type="common">Walking stick</name>
    <dbReference type="NCBI Taxonomy" id="170557"/>
    <lineage>
        <taxon>Eukaryota</taxon>
        <taxon>Metazoa</taxon>
        <taxon>Ecdysozoa</taxon>
        <taxon>Arthropoda</taxon>
        <taxon>Hexapoda</taxon>
        <taxon>Insecta</taxon>
        <taxon>Pterygota</taxon>
        <taxon>Neoptera</taxon>
        <taxon>Polyneoptera</taxon>
        <taxon>Phasmatodea</taxon>
        <taxon>Timematodea</taxon>
        <taxon>Timematoidea</taxon>
        <taxon>Timematidae</taxon>
        <taxon>Timema</taxon>
    </lineage>
</organism>
<gene>
    <name evidence="6" type="ORF">TPSB3V08_LOCUS6656</name>
</gene>
<evidence type="ECO:0000256" key="2">
    <source>
        <dbReference type="ARBA" id="ARBA00022741"/>
    </source>
</evidence>
<dbReference type="InterPro" id="IPR027417">
    <property type="entry name" value="P-loop_NTPase"/>
</dbReference>
<evidence type="ECO:0000259" key="5">
    <source>
        <dbReference type="Pfam" id="PF17213"/>
    </source>
</evidence>
<evidence type="ECO:0000256" key="1">
    <source>
        <dbReference type="ARBA" id="ARBA00022679"/>
    </source>
</evidence>
<evidence type="ECO:0000256" key="3">
    <source>
        <dbReference type="ARBA" id="ARBA00022777"/>
    </source>
</evidence>
<keyword evidence="3" id="KW-0418">Kinase</keyword>
<dbReference type="SUPFAM" id="SSF52540">
    <property type="entry name" value="P-loop containing nucleoside triphosphate hydrolases"/>
    <property type="match status" value="1"/>
</dbReference>
<dbReference type="Pfam" id="PF17213">
    <property type="entry name" value="Hydin_ADK"/>
    <property type="match status" value="1"/>
</dbReference>
<proteinExistence type="predicted"/>
<feature type="region of interest" description="Disordered" evidence="4">
    <location>
        <begin position="275"/>
        <end position="306"/>
    </location>
</feature>
<dbReference type="Gene3D" id="3.40.50.300">
    <property type="entry name" value="P-loop containing nucleotide triphosphate hydrolases"/>
    <property type="match status" value="1"/>
</dbReference>
<feature type="compositionally biased region" description="Acidic residues" evidence="4">
    <location>
        <begin position="286"/>
        <end position="306"/>
    </location>
</feature>
<dbReference type="InterPro" id="IPR000850">
    <property type="entry name" value="Adenylat/UMP-CMP_kin"/>
</dbReference>
<dbReference type="PANTHER" id="PTHR23359">
    <property type="entry name" value="NUCLEOTIDE KINASE"/>
    <property type="match status" value="1"/>
</dbReference>
<protein>
    <recommendedName>
        <fullName evidence="5">Hydin adenylate kinase-like domain-containing protein</fullName>
    </recommendedName>
</protein>
<dbReference type="GO" id="GO:0006139">
    <property type="term" value="P:nucleobase-containing compound metabolic process"/>
    <property type="evidence" value="ECO:0007669"/>
    <property type="project" value="InterPro"/>
</dbReference>
<dbReference type="GO" id="GO:0005524">
    <property type="term" value="F:ATP binding"/>
    <property type="evidence" value="ECO:0007669"/>
    <property type="project" value="InterPro"/>
</dbReference>
<feature type="domain" description="Hydin adenylate kinase-like" evidence="5">
    <location>
        <begin position="231"/>
        <end position="424"/>
    </location>
</feature>
<name>A0A7R9D6L8_TIMPO</name>
<dbReference type="EMBL" id="OD003991">
    <property type="protein sequence ID" value="CAD7409081.1"/>
    <property type="molecule type" value="Genomic_DNA"/>
</dbReference>
<evidence type="ECO:0000256" key="4">
    <source>
        <dbReference type="SAM" id="MobiDB-lite"/>
    </source>
</evidence>